<dbReference type="AlphaFoldDB" id="A0A7G9TD90"/>
<dbReference type="EMBL" id="CP060731">
    <property type="protein sequence ID" value="QNN78065.1"/>
    <property type="molecule type" value="Genomic_DNA"/>
</dbReference>
<dbReference type="GeneID" id="81469529"/>
<reference evidence="1 2" key="1">
    <citation type="submission" date="2020-08" db="EMBL/GenBank/DDBJ databases">
        <title>Streptomycin Non-resistant strain, P. mexicana.</title>
        <authorList>
            <person name="Ganesh-Kumar S."/>
            <person name="Zhe T."/>
            <person name="Yu Z."/>
            <person name="Min Y."/>
        </authorList>
    </citation>
    <scope>NUCLEOTIDE SEQUENCE [LARGE SCALE GENOMIC DNA]</scope>
    <source>
        <strain evidence="1 2">GTZY2</strain>
    </source>
</reference>
<name>A0A7G9TD90_PSEMX</name>
<protein>
    <submittedName>
        <fullName evidence="1">Uncharacterized protein</fullName>
    </submittedName>
</protein>
<gene>
    <name evidence="1" type="ORF">IAE60_01045</name>
</gene>
<evidence type="ECO:0000313" key="2">
    <source>
        <dbReference type="Proteomes" id="UP000515838"/>
    </source>
</evidence>
<evidence type="ECO:0000313" key="1">
    <source>
        <dbReference type="EMBL" id="QNN78065.1"/>
    </source>
</evidence>
<accession>A0A7G9TD90</accession>
<proteinExistence type="predicted"/>
<dbReference type="Proteomes" id="UP000515838">
    <property type="component" value="Chromosome"/>
</dbReference>
<organism evidence="1 2">
    <name type="scientific">Pseudoxanthomonas mexicana</name>
    <dbReference type="NCBI Taxonomy" id="128785"/>
    <lineage>
        <taxon>Bacteria</taxon>
        <taxon>Pseudomonadati</taxon>
        <taxon>Pseudomonadota</taxon>
        <taxon>Gammaproteobacteria</taxon>
        <taxon>Lysobacterales</taxon>
        <taxon>Lysobacteraceae</taxon>
        <taxon>Pseudoxanthomonas</taxon>
    </lineage>
</organism>
<sequence>MKGHLIWTLTHPMLPPLDELREELARLKWSLKLRTPSPLQREAMTGEPAFLPLDQAATRYSESLTVLSTQVDARSLSVLAGLIAESHIIGDETLLNIHKEHFQSAVDLLLDHEWMASLRAPFKRLVASRFIFCSWESPALQHRSSIHAPFVAIDDWERQTGVTGWRGHDW</sequence>
<dbReference type="RefSeq" id="WP_187573534.1">
    <property type="nucleotide sequence ID" value="NZ_CP060731.1"/>
</dbReference>